<evidence type="ECO:0000313" key="4">
    <source>
        <dbReference type="EMBL" id="KAK4874584.1"/>
    </source>
</evidence>
<sequence>MDDQDYHLNKRLDGEFRRILRVIKPYIPCIMNNEYLTSYRLWLEKLSGVGPSEKEERNRYIMELCYQIQDGILEYPFTQLPTDGPLPPFSPDSQITQQANNNVNYFPIPLSSQQKHGSYSNYNVYNTIDNTIENTQQATNNLHYNFGSNNSLGQSTPKRRNPHTLSKNPSLKLPEGFHNLIKSYGATSPPSKPNHPNNNLPDKYMYAVPSATKDFAKPIAIPEKYIVKEDIEAEGSWCDMTDLSASTATKSESVDSASTPKNPTNDDSQELYEKKITELMKIINDLQKQNVKLNENVMNYEHAITMRNANAETSIHNLVGEVNSLKSRLQELKDIKSALKSSQAMAANQWQTTITTLTEELDSAHRQNTILRDEIAVLERKFSELTAQQKKENSLCNQRINAKKEKEIEILKQNHQKQIQELEDKFNKRINEIQVEYENKILQLQVKYEKIIQDKDKEIQRLENLIEVQCKRMHNEVTSIRAQMEESRDSNNESNSEKIVFLQKCITKMDRLFKKSERSFIKQIAKLKTEIEMRDKIIHIQLSSQRAELIANSNTEKQIEIDATIVQLEERYRRLLESQQTYFVNEKKHDTALISDLRALIAQHNIDSGI</sequence>
<protein>
    <recommendedName>
        <fullName evidence="3">DUF4485 domain-containing protein</fullName>
    </recommendedName>
</protein>
<feature type="compositionally biased region" description="Polar residues" evidence="2">
    <location>
        <begin position="141"/>
        <end position="156"/>
    </location>
</feature>
<feature type="compositionally biased region" description="Polar residues" evidence="2">
    <location>
        <begin position="248"/>
        <end position="266"/>
    </location>
</feature>
<dbReference type="PANTHER" id="PTHR18871:SF2">
    <property type="entry name" value="CENTROSOMAL PROTEIN OF 112 KDA"/>
    <property type="match status" value="1"/>
</dbReference>
<name>A0AAN7P0T1_9COLE</name>
<organism evidence="4 5">
    <name type="scientific">Aquatica leii</name>
    <dbReference type="NCBI Taxonomy" id="1421715"/>
    <lineage>
        <taxon>Eukaryota</taxon>
        <taxon>Metazoa</taxon>
        <taxon>Ecdysozoa</taxon>
        <taxon>Arthropoda</taxon>
        <taxon>Hexapoda</taxon>
        <taxon>Insecta</taxon>
        <taxon>Pterygota</taxon>
        <taxon>Neoptera</taxon>
        <taxon>Endopterygota</taxon>
        <taxon>Coleoptera</taxon>
        <taxon>Polyphaga</taxon>
        <taxon>Elateriformia</taxon>
        <taxon>Elateroidea</taxon>
        <taxon>Lampyridae</taxon>
        <taxon>Luciolinae</taxon>
        <taxon>Aquatica</taxon>
    </lineage>
</organism>
<evidence type="ECO:0000256" key="1">
    <source>
        <dbReference type="SAM" id="Coils"/>
    </source>
</evidence>
<feature type="region of interest" description="Disordered" evidence="2">
    <location>
        <begin position="141"/>
        <end position="202"/>
    </location>
</feature>
<accession>A0AAN7P0T1</accession>
<dbReference type="Proteomes" id="UP001353858">
    <property type="component" value="Unassembled WGS sequence"/>
</dbReference>
<keyword evidence="5" id="KW-1185">Reference proteome</keyword>
<gene>
    <name evidence="4" type="ORF">RN001_013944</name>
</gene>
<dbReference type="Pfam" id="PF14846">
    <property type="entry name" value="DUF4485"/>
    <property type="match status" value="1"/>
</dbReference>
<feature type="region of interest" description="Disordered" evidence="2">
    <location>
        <begin position="248"/>
        <end position="268"/>
    </location>
</feature>
<dbReference type="EMBL" id="JARPUR010000006">
    <property type="protein sequence ID" value="KAK4874584.1"/>
    <property type="molecule type" value="Genomic_DNA"/>
</dbReference>
<dbReference type="InterPro" id="IPR027831">
    <property type="entry name" value="DUF4485"/>
</dbReference>
<dbReference type="PANTHER" id="PTHR18871">
    <property type="entry name" value="CENTROSOMAL PROTEIN OF 112 KDA"/>
    <property type="match status" value="1"/>
</dbReference>
<dbReference type="InterPro" id="IPR055310">
    <property type="entry name" value="CEP112"/>
</dbReference>
<evidence type="ECO:0000256" key="2">
    <source>
        <dbReference type="SAM" id="MobiDB-lite"/>
    </source>
</evidence>
<feature type="coiled-coil region" evidence="1">
    <location>
        <begin position="269"/>
        <end position="472"/>
    </location>
</feature>
<comment type="caution">
    <text evidence="4">The sequence shown here is derived from an EMBL/GenBank/DDBJ whole genome shotgun (WGS) entry which is preliminary data.</text>
</comment>
<keyword evidence="1" id="KW-0175">Coiled coil</keyword>
<dbReference type="AlphaFoldDB" id="A0AAN7P0T1"/>
<feature type="domain" description="DUF4485" evidence="3">
    <location>
        <begin position="12"/>
        <end position="90"/>
    </location>
</feature>
<reference evidence="5" key="1">
    <citation type="submission" date="2023-01" db="EMBL/GenBank/DDBJ databases">
        <title>Key to firefly adult light organ development and bioluminescence: homeobox transcription factors regulate luciferase expression and transportation to peroxisome.</title>
        <authorList>
            <person name="Fu X."/>
        </authorList>
    </citation>
    <scope>NUCLEOTIDE SEQUENCE [LARGE SCALE GENOMIC DNA]</scope>
</reference>
<proteinExistence type="predicted"/>
<evidence type="ECO:0000259" key="3">
    <source>
        <dbReference type="Pfam" id="PF14846"/>
    </source>
</evidence>
<evidence type="ECO:0000313" key="5">
    <source>
        <dbReference type="Proteomes" id="UP001353858"/>
    </source>
</evidence>